<sequence length="175" mass="21272">MYTQQQQQEEWHYVCTNCLIPRFINSIDQERLLQFISNTTQELDQLVNEEDEDNEEDDFEIEKEKDIKQSDENNNENKNNEIVNENENKDNKDKEKVKEKKKNKIMIQQIRQERITRGTALVERLEKRDPISGIQLHEFHWLLRRSRQQLFESLRLWGKPQQAFDQGKKLQKQIE</sequence>
<feature type="compositionally biased region" description="Basic and acidic residues" evidence="1">
    <location>
        <begin position="86"/>
        <end position="98"/>
    </location>
</feature>
<dbReference type="AlphaFoldDB" id="A0A5J4RTR8"/>
<comment type="caution">
    <text evidence="2">The sequence shown here is derived from an EMBL/GenBank/DDBJ whole genome shotgun (WGS) entry which is preliminary data.</text>
</comment>
<gene>
    <name evidence="2" type="ORF">EZS28_052843</name>
</gene>
<reference evidence="2 3" key="1">
    <citation type="submission" date="2019-03" db="EMBL/GenBank/DDBJ databases">
        <title>Single cell metagenomics reveals metabolic interactions within the superorganism composed of flagellate Streblomastix strix and complex community of Bacteroidetes bacteria on its surface.</title>
        <authorList>
            <person name="Treitli S.C."/>
            <person name="Kolisko M."/>
            <person name="Husnik F."/>
            <person name="Keeling P."/>
            <person name="Hampl V."/>
        </authorList>
    </citation>
    <scope>NUCLEOTIDE SEQUENCE [LARGE SCALE GENOMIC DNA]</scope>
    <source>
        <strain evidence="2">ST1C</strain>
    </source>
</reference>
<organism evidence="2 3">
    <name type="scientific">Streblomastix strix</name>
    <dbReference type="NCBI Taxonomy" id="222440"/>
    <lineage>
        <taxon>Eukaryota</taxon>
        <taxon>Metamonada</taxon>
        <taxon>Preaxostyla</taxon>
        <taxon>Oxymonadida</taxon>
        <taxon>Streblomastigidae</taxon>
        <taxon>Streblomastix</taxon>
    </lineage>
</organism>
<dbReference type="EMBL" id="SNRW01041538">
    <property type="protein sequence ID" value="KAA6336802.1"/>
    <property type="molecule type" value="Genomic_DNA"/>
</dbReference>
<accession>A0A5J4RTR8</accession>
<evidence type="ECO:0000313" key="2">
    <source>
        <dbReference type="EMBL" id="KAA6336802.1"/>
    </source>
</evidence>
<evidence type="ECO:0000256" key="1">
    <source>
        <dbReference type="SAM" id="MobiDB-lite"/>
    </source>
</evidence>
<name>A0A5J4RTR8_9EUKA</name>
<feature type="compositionally biased region" description="Low complexity" evidence="1">
    <location>
        <begin position="76"/>
        <end position="85"/>
    </location>
</feature>
<feature type="region of interest" description="Disordered" evidence="1">
    <location>
        <begin position="46"/>
        <end position="103"/>
    </location>
</feature>
<evidence type="ECO:0000313" key="3">
    <source>
        <dbReference type="Proteomes" id="UP000324800"/>
    </source>
</evidence>
<feature type="compositionally biased region" description="Acidic residues" evidence="1">
    <location>
        <begin position="47"/>
        <end position="61"/>
    </location>
</feature>
<feature type="compositionally biased region" description="Basic and acidic residues" evidence="1">
    <location>
        <begin position="62"/>
        <end position="71"/>
    </location>
</feature>
<feature type="non-terminal residue" evidence="2">
    <location>
        <position position="175"/>
    </location>
</feature>
<protein>
    <submittedName>
        <fullName evidence="2">Uncharacterized protein</fullName>
    </submittedName>
</protein>
<proteinExistence type="predicted"/>
<dbReference type="Proteomes" id="UP000324800">
    <property type="component" value="Unassembled WGS sequence"/>
</dbReference>